<geneLocation type="plasmid" evidence="1 2">
    <name>pVP-16-VB00198-1</name>
</geneLocation>
<organism evidence="1 2">
    <name type="scientific">Vibrio parahaemolyticus</name>
    <dbReference type="NCBI Taxonomy" id="670"/>
    <lineage>
        <taxon>Bacteria</taxon>
        <taxon>Pseudomonadati</taxon>
        <taxon>Pseudomonadota</taxon>
        <taxon>Gammaproteobacteria</taxon>
        <taxon>Vibrionales</taxon>
        <taxon>Vibrionaceae</taxon>
        <taxon>Vibrio</taxon>
    </lineage>
</organism>
<accession>A0AA46UQK7</accession>
<name>A0AA46UQK7_VIBPH</name>
<dbReference type="Proteomes" id="UP001163036">
    <property type="component" value="Plasmid pVP-16-VB00198-1"/>
</dbReference>
<evidence type="ECO:0000313" key="2">
    <source>
        <dbReference type="Proteomes" id="UP001163036"/>
    </source>
</evidence>
<evidence type="ECO:0000313" key="1">
    <source>
        <dbReference type="EMBL" id="UYV30042.1"/>
    </source>
</evidence>
<sequence>MEKSHTLIRFGKHVLCVSINPEIESDRGFIRFYSADHELLYVKEDTLESEVLNHTNLYGNGLPLELAKSLINANNSKPFSVISDKSVITKPEGSSWFNDIKDNSACFFSYIDKNTSEECLAAVNMKGMSLDVTNVDQKLLESIENEVVLSIPKGIFNS</sequence>
<dbReference type="RefSeq" id="WP_264400274.1">
    <property type="nucleotide sequence ID" value="NZ_CP062152.1"/>
</dbReference>
<protein>
    <submittedName>
        <fullName evidence="1">Uncharacterized protein</fullName>
    </submittedName>
</protein>
<dbReference type="EMBL" id="CP097357">
    <property type="protein sequence ID" value="UYV30042.1"/>
    <property type="molecule type" value="Genomic_DNA"/>
</dbReference>
<gene>
    <name evidence="1" type="ORF">M5598_29075</name>
</gene>
<dbReference type="AlphaFoldDB" id="A0AA46UQK7"/>
<keyword evidence="1" id="KW-0614">Plasmid</keyword>
<reference evidence="1" key="1">
    <citation type="submission" date="2022-05" db="EMBL/GenBank/DDBJ databases">
        <title>Megaplasmid of Vibrio parahaemolyticus.</title>
        <authorList>
            <person name="Strauch E."/>
            <person name="Borowiak M."/>
        </authorList>
    </citation>
    <scope>NUCLEOTIDE SEQUENCE</scope>
    <source>
        <strain evidence="1">16-VB00198</strain>
        <plasmid evidence="1">pVP-16-VB00198-1</plasmid>
    </source>
</reference>
<proteinExistence type="predicted"/>